<dbReference type="OrthoDB" id="9797653at2"/>
<protein>
    <submittedName>
        <fullName evidence="2">Formyl-CoA transferase</fullName>
    </submittedName>
</protein>
<keyword evidence="1 2" id="KW-0808">Transferase</keyword>
<accession>A0A1T4RLX4</accession>
<dbReference type="SUPFAM" id="SSF89796">
    <property type="entry name" value="CoA-transferase family III (CaiB/BaiF)"/>
    <property type="match status" value="1"/>
</dbReference>
<dbReference type="InterPro" id="IPR050483">
    <property type="entry name" value="CoA-transferase_III_domain"/>
</dbReference>
<dbReference type="GO" id="GO:0008410">
    <property type="term" value="F:CoA-transferase activity"/>
    <property type="evidence" value="ECO:0007669"/>
    <property type="project" value="TreeGrafter"/>
</dbReference>
<evidence type="ECO:0000313" key="2">
    <source>
        <dbReference type="EMBL" id="SKA16943.1"/>
    </source>
</evidence>
<evidence type="ECO:0000256" key="1">
    <source>
        <dbReference type="ARBA" id="ARBA00022679"/>
    </source>
</evidence>
<reference evidence="3" key="1">
    <citation type="submission" date="2017-02" db="EMBL/GenBank/DDBJ databases">
        <authorList>
            <person name="Varghese N."/>
            <person name="Submissions S."/>
        </authorList>
    </citation>
    <scope>NUCLEOTIDE SEQUENCE [LARGE SCALE GENOMIC DNA]</scope>
    <source>
        <strain evidence="3">ATCC 27094</strain>
    </source>
</reference>
<sequence length="390" mass="42302">MLPLSDTLVLDLTQVIAGPTAGQILGDMGADVIKVEPLHGEHFRPHFGGAWVPSMNRNKRGLALDLRTAGGREVLMRLVRKADVFMEAFTPGVIDKLGFGWEVVAKENPRLIYASISGYGQTGPYSHRAGYDPCIQAEIGLMDATGPYQGEMCRVGTAPIDYATGLACASGIAFALLGRHKTGKGQRLDLSLFDVGMHLMSHWITNHGLTGENPERMGTSNSLICPLRVFPTRTQPIFIAGTNDAFWRILCTALGRKDWLDDKRFTTNADRVANRAILEPMIEAYFLEHTADELLDKLIPAGMACSAAYKVSDVVKNPHTAARGSVLGIDYPGIGTVKSANNPIKLSDAPVETRRKSPMVGEHTVEIMREVGYSDAEIAALREAKAVATT</sequence>
<dbReference type="RefSeq" id="WP_085935599.1">
    <property type="nucleotide sequence ID" value="NZ_FUWJ01000005.1"/>
</dbReference>
<dbReference type="EMBL" id="FUWJ01000005">
    <property type="protein sequence ID" value="SKA16943.1"/>
    <property type="molecule type" value="Genomic_DNA"/>
</dbReference>
<dbReference type="AlphaFoldDB" id="A0A1T4RLX4"/>
<organism evidence="2 3">
    <name type="scientific">Enhydrobacter aerosaccus</name>
    <dbReference type="NCBI Taxonomy" id="225324"/>
    <lineage>
        <taxon>Bacteria</taxon>
        <taxon>Pseudomonadati</taxon>
        <taxon>Pseudomonadota</taxon>
        <taxon>Alphaproteobacteria</taxon>
        <taxon>Hyphomicrobiales</taxon>
        <taxon>Enhydrobacter</taxon>
    </lineage>
</organism>
<gene>
    <name evidence="2" type="ORF">SAMN02745126_03926</name>
</gene>
<dbReference type="InterPro" id="IPR023606">
    <property type="entry name" value="CoA-Trfase_III_dom_1_sf"/>
</dbReference>
<dbReference type="PANTHER" id="PTHR48207">
    <property type="entry name" value="SUCCINATE--HYDROXYMETHYLGLUTARATE COA-TRANSFERASE"/>
    <property type="match status" value="1"/>
</dbReference>
<dbReference type="Proteomes" id="UP000190092">
    <property type="component" value="Unassembled WGS sequence"/>
</dbReference>
<dbReference type="STRING" id="225324.SAMN02745126_03926"/>
<name>A0A1T4RLX4_9HYPH</name>
<dbReference type="Pfam" id="PF02515">
    <property type="entry name" value="CoA_transf_3"/>
    <property type="match status" value="1"/>
</dbReference>
<dbReference type="InterPro" id="IPR003673">
    <property type="entry name" value="CoA-Trfase_fam_III"/>
</dbReference>
<dbReference type="Gene3D" id="3.40.50.10540">
    <property type="entry name" value="Crotonobetainyl-coa:carnitine coa-transferase, domain 1"/>
    <property type="match status" value="1"/>
</dbReference>
<dbReference type="InterPro" id="IPR044855">
    <property type="entry name" value="CoA-Trfase_III_dom3_sf"/>
</dbReference>
<keyword evidence="3" id="KW-1185">Reference proteome</keyword>
<dbReference type="PANTHER" id="PTHR48207:SF3">
    <property type="entry name" value="SUCCINATE--HYDROXYMETHYLGLUTARATE COA-TRANSFERASE"/>
    <property type="match status" value="1"/>
</dbReference>
<proteinExistence type="predicted"/>
<dbReference type="Gene3D" id="3.30.1540.10">
    <property type="entry name" value="formyl-coa transferase, domain 3"/>
    <property type="match status" value="1"/>
</dbReference>
<evidence type="ECO:0000313" key="3">
    <source>
        <dbReference type="Proteomes" id="UP000190092"/>
    </source>
</evidence>